<proteinExistence type="predicted"/>
<dbReference type="RefSeq" id="WP_011294591.1">
    <property type="nucleotide sequence ID" value="NZ_CP138967.1"/>
</dbReference>
<protein>
    <submittedName>
        <fullName evidence="2">Uncharacterized protein</fullName>
    </submittedName>
</protein>
<evidence type="ECO:0000313" key="3">
    <source>
        <dbReference type="Proteomes" id="UP000030392"/>
    </source>
</evidence>
<dbReference type="AlphaFoldDB" id="A0A0A2CCG2"/>
<name>A0A0A2CCG2_PROMR</name>
<keyword evidence="1" id="KW-1133">Transmembrane helix</keyword>
<gene>
    <name evidence="2" type="ORF">EV03_0178</name>
</gene>
<evidence type="ECO:0000313" key="2">
    <source>
        <dbReference type="EMBL" id="KGG22284.1"/>
    </source>
</evidence>
<comment type="caution">
    <text evidence="2">The sequence shown here is derived from an EMBL/GenBank/DDBJ whole genome shotgun (WGS) entry which is preliminary data.</text>
</comment>
<accession>A0A0A2CCG2</accession>
<reference evidence="3" key="1">
    <citation type="journal article" date="2014" name="Sci. Data">
        <title>Genomes of diverse isolates of the marine cyanobacterium Prochlorococcus.</title>
        <authorList>
            <person name="Biller S."/>
            <person name="Berube P."/>
            <person name="Thompson J."/>
            <person name="Kelly L."/>
            <person name="Roggensack S."/>
            <person name="Awad L."/>
            <person name="Roache-Johnson K."/>
            <person name="Ding H."/>
            <person name="Giovannoni S.J."/>
            <person name="Moore L.R."/>
            <person name="Chisholm S.W."/>
        </authorList>
    </citation>
    <scope>NUCLEOTIDE SEQUENCE [LARGE SCALE GENOMIC DNA]</scope>
    <source>
        <strain evidence="3">PAC1</strain>
    </source>
</reference>
<organism evidence="2 3">
    <name type="scientific">Prochlorococcus marinus str. PAC1</name>
    <dbReference type="NCBI Taxonomy" id="59924"/>
    <lineage>
        <taxon>Bacteria</taxon>
        <taxon>Bacillati</taxon>
        <taxon>Cyanobacteriota</taxon>
        <taxon>Cyanophyceae</taxon>
        <taxon>Synechococcales</taxon>
        <taxon>Prochlorococcaceae</taxon>
        <taxon>Prochlorococcus</taxon>
    </lineage>
</organism>
<keyword evidence="1" id="KW-0812">Transmembrane</keyword>
<dbReference type="EMBL" id="JNAX01000003">
    <property type="protein sequence ID" value="KGG22284.1"/>
    <property type="molecule type" value="Genomic_DNA"/>
</dbReference>
<dbReference type="Proteomes" id="UP000030392">
    <property type="component" value="Unassembled WGS sequence"/>
</dbReference>
<sequence length="63" mass="6854">MTSTSFDKNGLDKAGIHWMQYLSMTSMSLLIFLIALDKAVPSFHQFVLLSMAKAGIICNGMAG</sequence>
<keyword evidence="1" id="KW-0472">Membrane</keyword>
<feature type="transmembrane region" description="Helical" evidence="1">
    <location>
        <begin position="18"/>
        <end position="36"/>
    </location>
</feature>
<evidence type="ECO:0000256" key="1">
    <source>
        <dbReference type="SAM" id="Phobius"/>
    </source>
</evidence>